<accession>A0ABM8C4F4</accession>
<dbReference type="InterPro" id="IPR012337">
    <property type="entry name" value="RNaseH-like_sf"/>
</dbReference>
<dbReference type="EMBL" id="AP026966">
    <property type="protein sequence ID" value="BDT58101.1"/>
    <property type="molecule type" value="Genomic_DNA"/>
</dbReference>
<dbReference type="Proteomes" id="UP001163336">
    <property type="component" value="Chromosome"/>
</dbReference>
<keyword evidence="2" id="KW-1185">Reference proteome</keyword>
<dbReference type="Gene3D" id="3.30.420.10">
    <property type="entry name" value="Ribonuclease H-like superfamily/Ribonuclease H"/>
    <property type="match status" value="1"/>
</dbReference>
<dbReference type="SUPFAM" id="SSF53098">
    <property type="entry name" value="Ribonuclease H-like"/>
    <property type="match status" value="1"/>
</dbReference>
<dbReference type="RefSeq" id="WP_281913441.1">
    <property type="nucleotide sequence ID" value="NZ_AP026966.1"/>
</dbReference>
<proteinExistence type="predicted"/>
<protein>
    <submittedName>
        <fullName evidence="1">Uncharacterized protein</fullName>
    </submittedName>
</protein>
<organism evidence="1 2">
    <name type="scientific">Massilia varians</name>
    <dbReference type="NCBI Taxonomy" id="457921"/>
    <lineage>
        <taxon>Bacteria</taxon>
        <taxon>Pseudomonadati</taxon>
        <taxon>Pseudomonadota</taxon>
        <taxon>Betaproteobacteria</taxon>
        <taxon>Burkholderiales</taxon>
        <taxon>Oxalobacteraceae</taxon>
        <taxon>Telluria group</taxon>
        <taxon>Massilia</taxon>
    </lineage>
</organism>
<evidence type="ECO:0000313" key="1">
    <source>
        <dbReference type="EMBL" id="BDT58101.1"/>
    </source>
</evidence>
<evidence type="ECO:0000313" key="2">
    <source>
        <dbReference type="Proteomes" id="UP001163336"/>
    </source>
</evidence>
<reference evidence="1" key="1">
    <citation type="submission" date="2022-11" db="EMBL/GenBank/DDBJ databases">
        <title>Isolation and characterization of PLA-degrading bacterium Massilia sp. from Antarctic soil.</title>
        <authorList>
            <person name="Sato K."/>
            <person name="Gomez-Fuentes C."/>
            <person name="Ahmad S.A."/>
            <person name="Zulkharnain A."/>
        </authorList>
    </citation>
    <scope>NUCLEOTIDE SEQUENCE</scope>
    <source>
        <strain evidence="1">N-3</strain>
    </source>
</reference>
<gene>
    <name evidence="1" type="ORF">MasN3_15950</name>
</gene>
<name>A0ABM8C4F4_9BURK</name>
<sequence length="152" mass="16718">MIIFLDTEFTSFEEPYLISIGLVAGENELYFELSGVSPEICAPFVQANVLPLLTGPVLKPIEGAEQLAAFLSLCGTEVTFFCDAPRYDITLLTPFLPSGLHWDFAVPSFEDAACEDLFELTREKAFASGLRRHHALDDARAMAAAWAAARRT</sequence>
<dbReference type="InterPro" id="IPR036397">
    <property type="entry name" value="RNaseH_sf"/>
</dbReference>